<proteinExistence type="predicted"/>
<dbReference type="NCBIfam" id="NF038028">
    <property type="entry name" value="spiralin_repeat"/>
    <property type="match status" value="3"/>
</dbReference>
<dbReference type="STRING" id="2138.SMSRO_v1c07750"/>
<evidence type="ECO:0000256" key="1">
    <source>
        <dbReference type="SAM" id="SignalP"/>
    </source>
</evidence>
<feature type="chain" id="PRO_5015165468" evidence="1">
    <location>
        <begin position="24"/>
        <end position="428"/>
    </location>
</feature>
<sequence length="428" mass="47630">MKKLLLILVSLGITATSSFSLIACNPPQHQEKNILQTFQINTNQTGIEILANLHTFMQIRYRLTQDPTARKIATYQVVYQNKDITNDQIVTVSRDGIVHITITLAPPDSSISVDQQNLVQEGFELGNTYNVEIKVTDVNKQNIKTVIVPDLKTSARENEVYQKLNTNYDIIEAVRDAINHRLSITASNSDFIITNDQKPNEKQLPGTVVTFTVTTAPNSSLIEGSFTFINTLSARKDISEVEINNLPVDPNPKFTYDQLNQNKEILDAIIGTINNKLQITITTKDFIVTNDQKVNEPQAPSQTVTFIVVATETSSLIHGTFKFTVVLAKLNLTPVKIDGTTITVVADPDALYETLNKNNEIITAVTTTINKTLLITVTKLDFIITNNQPSDKKQEPKTVVTFTITASETSKLITGQFTFKITLQEKTM</sequence>
<reference evidence="2 3" key="1">
    <citation type="journal article" date="2015" name="MBio">
        <title>Genome sequence of the Drosophila melanogaster male-killing Spiroplasma strain MSRO endosymbiont.</title>
        <authorList>
            <person name="Paredes J.C."/>
            <person name="Herren J.K."/>
            <person name="Schupfer F."/>
            <person name="Marin R."/>
            <person name="Claverol S."/>
            <person name="Kuo C.H."/>
            <person name="Lemaitre B."/>
            <person name="Beven L."/>
        </authorList>
    </citation>
    <scope>NUCLEOTIDE SEQUENCE [LARGE SCALE GENOMIC DNA]</scope>
    <source>
        <strain evidence="2 3">MSRO</strain>
    </source>
</reference>
<dbReference type="PROSITE" id="PS51257">
    <property type="entry name" value="PROKAR_LIPOPROTEIN"/>
    <property type="match status" value="1"/>
</dbReference>
<dbReference type="GO" id="GO:0016020">
    <property type="term" value="C:membrane"/>
    <property type="evidence" value="ECO:0007669"/>
    <property type="project" value="InterPro"/>
</dbReference>
<comment type="caution">
    <text evidence="2">The sequence shown here is derived from an EMBL/GenBank/DDBJ whole genome shotgun (WGS) entry which is preliminary data.</text>
</comment>
<dbReference type="InterPro" id="IPR007880">
    <property type="entry name" value="Spiralin"/>
</dbReference>
<protein>
    <submittedName>
        <fullName evidence="2">Uncharacterized protein</fullName>
    </submittedName>
</protein>
<evidence type="ECO:0000313" key="2">
    <source>
        <dbReference type="EMBL" id="PQM31012.1"/>
    </source>
</evidence>
<dbReference type="EMBL" id="JTLV02000001">
    <property type="protein sequence ID" value="PQM31012.1"/>
    <property type="molecule type" value="Genomic_DNA"/>
</dbReference>
<feature type="signal peptide" evidence="1">
    <location>
        <begin position="1"/>
        <end position="23"/>
    </location>
</feature>
<dbReference type="AlphaFoldDB" id="A0A2P6FC50"/>
<evidence type="ECO:0000313" key="3">
    <source>
        <dbReference type="Proteomes" id="UP000031565"/>
    </source>
</evidence>
<dbReference type="RefSeq" id="WP_052443469.1">
    <property type="nucleotide sequence ID" value="NZ_CM020866.1"/>
</dbReference>
<gene>
    <name evidence="2" type="ORF">SMSRO_SF008080</name>
</gene>
<dbReference type="Pfam" id="PF05215">
    <property type="entry name" value="Spiralin"/>
    <property type="match status" value="3"/>
</dbReference>
<keyword evidence="3" id="KW-1185">Reference proteome</keyword>
<dbReference type="Proteomes" id="UP000031565">
    <property type="component" value="Unassembled WGS sequence"/>
</dbReference>
<name>A0A2P6FC50_9MOLU</name>
<accession>A0A2P6FC50</accession>
<dbReference type="OrthoDB" id="388345at2"/>
<organism evidence="2 3">
    <name type="scientific">Spiroplasma poulsonii</name>
    <dbReference type="NCBI Taxonomy" id="2138"/>
    <lineage>
        <taxon>Bacteria</taxon>
        <taxon>Bacillati</taxon>
        <taxon>Mycoplasmatota</taxon>
        <taxon>Mollicutes</taxon>
        <taxon>Entomoplasmatales</taxon>
        <taxon>Spiroplasmataceae</taxon>
        <taxon>Spiroplasma</taxon>
    </lineage>
</organism>
<keyword evidence="1" id="KW-0732">Signal</keyword>